<gene>
    <name evidence="2" type="ORF">EW146_g366</name>
</gene>
<comment type="caution">
    <text evidence="2">The sequence shown here is derived from an EMBL/GenBank/DDBJ whole genome shotgun (WGS) entry which is preliminary data.</text>
</comment>
<accession>A0A4V6S1L5</accession>
<keyword evidence="3" id="KW-1185">Reference proteome</keyword>
<dbReference type="OrthoDB" id="3006153at2759"/>
<protein>
    <submittedName>
        <fullName evidence="2">Uncharacterized protein</fullName>
    </submittedName>
</protein>
<evidence type="ECO:0000313" key="3">
    <source>
        <dbReference type="Proteomes" id="UP000310158"/>
    </source>
</evidence>
<keyword evidence="1" id="KW-0472">Membrane</keyword>
<sequence>MDSFPSKTMYAAANDDKGSKKPLSSPFKAISYLLLTLVFSLCLAITVLPSGSTTLSSFISISKVSSVYMSLPGQGWHARAQAHPDGSTYEPARSDLIFVLQRKTKVEPEGFTLALFAPDIAVDAMGKVLKLSSEDWNALEALAGRAKDKQRVPETGSFGNQWRIQQRRTDLPIDQFHFAQGASDPLYVVGVYGYDGETRTLSKPVGEITELPEVNRHFDHHEHELSLTHFLKDLHAVLKLTLEGRENYDRDTKEKVMISKVLTFLN</sequence>
<proteinExistence type="predicted"/>
<feature type="transmembrane region" description="Helical" evidence="1">
    <location>
        <begin position="29"/>
        <end position="48"/>
    </location>
</feature>
<evidence type="ECO:0000256" key="1">
    <source>
        <dbReference type="SAM" id="Phobius"/>
    </source>
</evidence>
<evidence type="ECO:0000313" key="2">
    <source>
        <dbReference type="EMBL" id="THH21153.1"/>
    </source>
</evidence>
<name>A0A4V6S1L5_9AGAM</name>
<reference evidence="2 3" key="1">
    <citation type="submission" date="2019-02" db="EMBL/GenBank/DDBJ databases">
        <title>Genome sequencing of the rare red list fungi Bondarzewia mesenterica.</title>
        <authorList>
            <person name="Buettner E."/>
            <person name="Kellner H."/>
        </authorList>
    </citation>
    <scope>NUCLEOTIDE SEQUENCE [LARGE SCALE GENOMIC DNA]</scope>
    <source>
        <strain evidence="2 3">DSM 108281</strain>
    </source>
</reference>
<dbReference type="AlphaFoldDB" id="A0A4V6S1L5"/>
<keyword evidence="1" id="KW-0812">Transmembrane</keyword>
<dbReference type="EMBL" id="SGPL01000007">
    <property type="protein sequence ID" value="THH21153.1"/>
    <property type="molecule type" value="Genomic_DNA"/>
</dbReference>
<dbReference type="Proteomes" id="UP000310158">
    <property type="component" value="Unassembled WGS sequence"/>
</dbReference>
<organism evidence="2 3">
    <name type="scientific">Bondarzewia mesenterica</name>
    <dbReference type="NCBI Taxonomy" id="1095465"/>
    <lineage>
        <taxon>Eukaryota</taxon>
        <taxon>Fungi</taxon>
        <taxon>Dikarya</taxon>
        <taxon>Basidiomycota</taxon>
        <taxon>Agaricomycotina</taxon>
        <taxon>Agaricomycetes</taxon>
        <taxon>Russulales</taxon>
        <taxon>Bondarzewiaceae</taxon>
        <taxon>Bondarzewia</taxon>
    </lineage>
</organism>
<keyword evidence="1" id="KW-1133">Transmembrane helix</keyword>